<evidence type="ECO:0000313" key="1">
    <source>
        <dbReference type="EMBL" id="KAK8568728.1"/>
    </source>
</evidence>
<dbReference type="EMBL" id="JBBPBM010000009">
    <property type="protein sequence ID" value="KAK8568728.1"/>
    <property type="molecule type" value="Genomic_DNA"/>
</dbReference>
<reference evidence="1 2" key="1">
    <citation type="journal article" date="2024" name="G3 (Bethesda)">
        <title>Genome assembly of Hibiscus sabdariffa L. provides insights into metabolisms of medicinal natural products.</title>
        <authorList>
            <person name="Kim T."/>
        </authorList>
    </citation>
    <scope>NUCLEOTIDE SEQUENCE [LARGE SCALE GENOMIC DNA]</scope>
    <source>
        <strain evidence="1">TK-2024</strain>
        <tissue evidence="1">Old leaves</tissue>
    </source>
</reference>
<sequence>MIWWWRFFVRLPSFSTTDAVMKMRWIGVMLLQFTVVQPWLVGSLFGDLCRIWIWGMEFLNGDFNAIYIGLIDMGFVGRSPGLADYFESVVPGLIDLFGEIWVQHGPLEPLWKVMVGFKGLPRVKTFMWLVCHEITLTNERA</sequence>
<accession>A0ABR2F1A7</accession>
<dbReference type="Proteomes" id="UP001472677">
    <property type="component" value="Unassembled WGS sequence"/>
</dbReference>
<evidence type="ECO:0008006" key="3">
    <source>
        <dbReference type="Google" id="ProtNLM"/>
    </source>
</evidence>
<gene>
    <name evidence="1" type="ORF">V6N12_007270</name>
</gene>
<proteinExistence type="predicted"/>
<protein>
    <recommendedName>
        <fullName evidence="3">Reverse transcriptase zinc-binding domain-containing protein</fullName>
    </recommendedName>
</protein>
<comment type="caution">
    <text evidence="1">The sequence shown here is derived from an EMBL/GenBank/DDBJ whole genome shotgun (WGS) entry which is preliminary data.</text>
</comment>
<evidence type="ECO:0000313" key="2">
    <source>
        <dbReference type="Proteomes" id="UP001472677"/>
    </source>
</evidence>
<name>A0ABR2F1A7_9ROSI</name>
<organism evidence="1 2">
    <name type="scientific">Hibiscus sabdariffa</name>
    <name type="common">roselle</name>
    <dbReference type="NCBI Taxonomy" id="183260"/>
    <lineage>
        <taxon>Eukaryota</taxon>
        <taxon>Viridiplantae</taxon>
        <taxon>Streptophyta</taxon>
        <taxon>Embryophyta</taxon>
        <taxon>Tracheophyta</taxon>
        <taxon>Spermatophyta</taxon>
        <taxon>Magnoliopsida</taxon>
        <taxon>eudicotyledons</taxon>
        <taxon>Gunneridae</taxon>
        <taxon>Pentapetalae</taxon>
        <taxon>rosids</taxon>
        <taxon>malvids</taxon>
        <taxon>Malvales</taxon>
        <taxon>Malvaceae</taxon>
        <taxon>Malvoideae</taxon>
        <taxon>Hibiscus</taxon>
    </lineage>
</organism>
<keyword evidence="2" id="KW-1185">Reference proteome</keyword>